<dbReference type="PRINTS" id="PR00081">
    <property type="entry name" value="GDHRDH"/>
</dbReference>
<evidence type="ECO:0000313" key="3">
    <source>
        <dbReference type="EMBL" id="SCG63905.1"/>
    </source>
</evidence>
<gene>
    <name evidence="3" type="ORF">GA0070623_3026</name>
</gene>
<dbReference type="OrthoDB" id="517007at2"/>
<dbReference type="GO" id="GO:0016491">
    <property type="term" value="F:oxidoreductase activity"/>
    <property type="evidence" value="ECO:0007669"/>
    <property type="project" value="UniProtKB-KW"/>
</dbReference>
<keyword evidence="2" id="KW-0560">Oxidoreductase</keyword>
<dbReference type="AlphaFoldDB" id="A0A109IL99"/>
<dbReference type="SUPFAM" id="SSF51735">
    <property type="entry name" value="NAD(P)-binding Rossmann-fold domains"/>
    <property type="match status" value="1"/>
</dbReference>
<dbReference type="InterPro" id="IPR036291">
    <property type="entry name" value="NAD(P)-bd_dom_sf"/>
</dbReference>
<name>A0A109IL99_9ACTN</name>
<sequence>MRFQDKVAFVTGGASGLGEATARRFAAEGARLVIADIDAEGAQRVAADLPDALAVTVDTGDAGAVQRSVAEAVGRYGRIDVIFNNAGIDGRQQPLHEMDVENWQKVRRINGDGVFHVLKYGIEAMLRGSGGAIVNTSSTTGLAAQENISPYTFTKAGIVGLTRSAAVEYAARDIRVNAVAPTVVMTPLVQNFIDNAPDPAEMRTRMESFNPKPGMPTPDDVAGVVLFLCSDDAAWITGHTIPVDGGYVAR</sequence>
<evidence type="ECO:0000313" key="4">
    <source>
        <dbReference type="Proteomes" id="UP000198226"/>
    </source>
</evidence>
<protein>
    <submittedName>
        <fullName evidence="3">NAD(P)-dependent dehydrogenase, short-chain alcohol dehydrogenase family</fullName>
    </submittedName>
</protein>
<keyword evidence="4" id="KW-1185">Reference proteome</keyword>
<dbReference type="Pfam" id="PF13561">
    <property type="entry name" value="adh_short_C2"/>
    <property type="match status" value="1"/>
</dbReference>
<proteinExistence type="inferred from homology"/>
<dbReference type="EMBL" id="LT607752">
    <property type="protein sequence ID" value="SCG63905.1"/>
    <property type="molecule type" value="Genomic_DNA"/>
</dbReference>
<dbReference type="NCBIfam" id="NF005559">
    <property type="entry name" value="PRK07231.1"/>
    <property type="match status" value="1"/>
</dbReference>
<evidence type="ECO:0000256" key="2">
    <source>
        <dbReference type="ARBA" id="ARBA00023002"/>
    </source>
</evidence>
<comment type="similarity">
    <text evidence="1">Belongs to the short-chain dehydrogenases/reductases (SDR) family.</text>
</comment>
<reference evidence="4" key="1">
    <citation type="submission" date="2016-06" db="EMBL/GenBank/DDBJ databases">
        <authorList>
            <person name="Varghese N."/>
            <person name="Submissions Spin"/>
        </authorList>
    </citation>
    <scope>NUCLEOTIDE SEQUENCE [LARGE SCALE GENOMIC DNA]</scope>
    <source>
        <strain evidence="4">DSM 44983</strain>
    </source>
</reference>
<accession>A0A109IL99</accession>
<dbReference type="PANTHER" id="PTHR24321:SF8">
    <property type="entry name" value="ESTRADIOL 17-BETA-DEHYDROGENASE 8-RELATED"/>
    <property type="match status" value="1"/>
</dbReference>
<organism evidence="3 4">
    <name type="scientific">Micromonospora rifamycinica</name>
    <dbReference type="NCBI Taxonomy" id="291594"/>
    <lineage>
        <taxon>Bacteria</taxon>
        <taxon>Bacillati</taxon>
        <taxon>Actinomycetota</taxon>
        <taxon>Actinomycetes</taxon>
        <taxon>Micromonosporales</taxon>
        <taxon>Micromonosporaceae</taxon>
        <taxon>Micromonospora</taxon>
    </lineage>
</organism>
<dbReference type="InterPro" id="IPR002347">
    <property type="entry name" value="SDR_fam"/>
</dbReference>
<dbReference type="CDD" id="cd05233">
    <property type="entry name" value="SDR_c"/>
    <property type="match status" value="1"/>
</dbReference>
<dbReference type="RefSeq" id="WP_067306636.1">
    <property type="nucleotide sequence ID" value="NZ_LRMV01000044.1"/>
</dbReference>
<dbReference type="FunFam" id="3.40.50.720:FF:000084">
    <property type="entry name" value="Short-chain dehydrogenase reductase"/>
    <property type="match status" value="1"/>
</dbReference>
<dbReference type="Gene3D" id="3.40.50.720">
    <property type="entry name" value="NAD(P)-binding Rossmann-like Domain"/>
    <property type="match status" value="1"/>
</dbReference>
<evidence type="ECO:0000256" key="1">
    <source>
        <dbReference type="ARBA" id="ARBA00006484"/>
    </source>
</evidence>
<dbReference type="Proteomes" id="UP000198226">
    <property type="component" value="Chromosome I"/>
</dbReference>
<dbReference type="PANTHER" id="PTHR24321">
    <property type="entry name" value="DEHYDROGENASES, SHORT CHAIN"/>
    <property type="match status" value="1"/>
</dbReference>
<dbReference type="PRINTS" id="PR00080">
    <property type="entry name" value="SDRFAMILY"/>
</dbReference>